<dbReference type="GO" id="GO:1901607">
    <property type="term" value="P:alpha-amino acid biosynthetic process"/>
    <property type="evidence" value="ECO:0007669"/>
    <property type="project" value="UniProtKB-ARBA"/>
</dbReference>
<dbReference type="InterPro" id="IPR012280">
    <property type="entry name" value="Semialdhyde_DH_dimer_dom"/>
</dbReference>
<dbReference type="InterPro" id="IPR036339">
    <property type="entry name" value="PUB-like_dom_sf"/>
</dbReference>
<dbReference type="EMBL" id="JABANM010029344">
    <property type="protein sequence ID" value="KAF4708153.1"/>
    <property type="molecule type" value="Genomic_DNA"/>
</dbReference>
<dbReference type="Pfam" id="PF01118">
    <property type="entry name" value="Semialdhyde_dh"/>
    <property type="match status" value="1"/>
</dbReference>
<gene>
    <name evidence="4" type="ORF">FOZ62_004553</name>
</gene>
<dbReference type="NCBIfam" id="NF011456">
    <property type="entry name" value="PRK14874.1"/>
    <property type="match status" value="1"/>
</dbReference>
<evidence type="ECO:0000256" key="2">
    <source>
        <dbReference type="SAM" id="MobiDB-lite"/>
    </source>
</evidence>
<dbReference type="InterPro" id="IPR029071">
    <property type="entry name" value="Ubiquitin-like_domsf"/>
</dbReference>
<dbReference type="GO" id="GO:0046983">
    <property type="term" value="F:protein dimerization activity"/>
    <property type="evidence" value="ECO:0007669"/>
    <property type="project" value="InterPro"/>
</dbReference>
<reference evidence="4 5" key="1">
    <citation type="submission" date="2020-04" db="EMBL/GenBank/DDBJ databases">
        <title>Perkinsus olseni comparative genomics.</title>
        <authorList>
            <person name="Bogema D.R."/>
        </authorList>
    </citation>
    <scope>NUCLEOTIDE SEQUENCE [LARGE SCALE GENOMIC DNA]</scope>
    <source>
        <strain evidence="4">ATCC PRA-205</strain>
    </source>
</reference>
<dbReference type="InterPro" id="IPR013584">
    <property type="entry name" value="RAP"/>
</dbReference>
<dbReference type="Pfam" id="PF08373">
    <property type="entry name" value="RAP"/>
    <property type="match status" value="1"/>
</dbReference>
<dbReference type="CDD" id="cd09212">
    <property type="entry name" value="PUB"/>
    <property type="match status" value="1"/>
</dbReference>
<dbReference type="PANTHER" id="PTHR46278:SF2">
    <property type="entry name" value="ASPARTATE-SEMIALDEHYDE DEHYDROGENASE"/>
    <property type="match status" value="1"/>
</dbReference>
<dbReference type="Pfam" id="PF02774">
    <property type="entry name" value="Semialdhyde_dhC"/>
    <property type="match status" value="1"/>
</dbReference>
<dbReference type="SUPFAM" id="SSF55347">
    <property type="entry name" value="Glyceraldehyde-3-phosphate dehydrogenase-like, C-terminal domain"/>
    <property type="match status" value="1"/>
</dbReference>
<comment type="caution">
    <text evidence="4">The sequence shown here is derived from an EMBL/GenBank/DDBJ whole genome shotgun (WGS) entry which is preliminary data.</text>
</comment>
<feature type="region of interest" description="Disordered" evidence="2">
    <location>
        <begin position="669"/>
        <end position="706"/>
    </location>
</feature>
<dbReference type="PANTHER" id="PTHR46278">
    <property type="entry name" value="DEHYDROGENASE, PUTATIVE-RELATED"/>
    <property type="match status" value="1"/>
</dbReference>
<dbReference type="Proteomes" id="UP000574390">
    <property type="component" value="Unassembled WGS sequence"/>
</dbReference>
<dbReference type="SUPFAM" id="SSF54236">
    <property type="entry name" value="Ubiquitin-like"/>
    <property type="match status" value="1"/>
</dbReference>
<dbReference type="InterPro" id="IPR000534">
    <property type="entry name" value="Semialdehyde_DH_NAD-bd"/>
</dbReference>
<dbReference type="Gene3D" id="3.40.50.720">
    <property type="entry name" value="NAD(P)-binding Rossmann-like Domain"/>
    <property type="match status" value="1"/>
</dbReference>
<sequence length="1455" mass="156704">MAVPTTAVSWRRPSTPTRMAVHEITTLINRSGAEGFTVDRANLVRLVVNALDGPKGSSRDVATLVWGCGKLGVDLREELTPLVGPMAQLSSKDAAMVLWGWAKMASSASSSSSLQDTGEVDEPSSQDSGISRILEELPRIRSSFTGVELANVIWALARLRLFTPMFTTLLVQAADPPPPGDPAAVISPTGMSSITWAAGLARVSSGGEAPPLEVTKGLYHMTISSLHSMDPPCVVSAIWGLGSLGMLHTTGALPYQVVMAIEDSATAFDMDNLKSVLQFTWMDPSVTACLGPEVVYRLASSTQPPTWTRSIPQICLYLSRGALQTAVELAQAMQSYLDRHLTGIAPSSVDAARMVAAFSNLSYLPAASTMAKLRALAEDGASSFYPNTYCMYAIALAQLNQAGYQLPACEEHLTIGQACSLVWAGAVVLIQGIEAIIGRVVATTTKEDERPSLPFARQAIAGLWARGMADEARRLVSMYPAGTLSENPGSSSLHADISQTLRLMGYGSVRDEVEVCGVYRADVVIGDLSIVIECDGDVHYLHSAAAAGNNHILIGSSVIKDKALAQAGWKVVRVSVTAWKNCKDAAAKQAMLRRLLDRSSSSSSRQVGKEMGRTPEQMKSIVNKVVNEAWFDTIDSLRALGPEEWTDLKLPKRLEMALQARLFSTTTTTTINTSRTVQPAAATSQSGSSRQSPSTPASTGDPAQPEFTEVQMMPPATFLQSADNLFDMARKINTGSSAEGDEAGSADTLPLLLQIVDNILAQPSNPKRRRIRLRNQKFSTAVGGCKDAMEFLKSLGFHLYPPQDPQYVACPVVYISRFTDAHYALGGTKASLPNTPGVFNPFVSSIGAAGQVASAPRLTEKGLAEKEAFAKELEQQKLLLKTGGTKPGTMDLNPKVFRQGSATAGMPRIEDVVKELNGRSELLDQDDDFELIKAQLSSIKDSLTSADRAFQSREKKEMDKLKSRTIHTACVIRVAFPDRLVLQLQFRPADTLASLHDAVGKFLSPEYKETEWYLYQTPPMHKIDRSSKRMLADEDLVPSALIRWGFEGLSNGGVSVTEQGPFLDDKMVPPPEPEAPVAADGGMNDEDRKRYRKERTKGILSKFKSSKTSGMSPPQSSDGISVCVVGATGAVGKCMIQCLADLDIPVRRLGLYASKRSAGTILPTAWGDLKVQEFSLSSVIKGGYTVALLAVSGTFAQEVAPQLAEAGVVVVDNSSAFRYDDAVPLVIPEINPQAMLTDSMLIANPNCTTAIAAMVLWPLHKAFRIRRMIMSTYQAASGAGDAGLEELEAQLRDYGSKPIQSAAFPHQLLGNVIPRIDSVQSNGYTKEEMKVAWETRKVLNQPDILISCTAVRVATMRAHAEAITLEFDKVVDVDTISEVLKAAAMVVVKDDPQNDVYPTPLNCTGKWEVSVGRIRESLAFPPGKGIDLFVCGDQLLRGAALNAVWWNVSSAPAAA</sequence>
<dbReference type="PROSITE" id="PS51286">
    <property type="entry name" value="RAP"/>
    <property type="match status" value="1"/>
</dbReference>
<name>A0A7J6QIR2_PEROL</name>
<feature type="region of interest" description="Disordered" evidence="2">
    <location>
        <begin position="596"/>
        <end position="615"/>
    </location>
</feature>
<dbReference type="CDD" id="cd02316">
    <property type="entry name" value="VcASADH2_like_N"/>
    <property type="match status" value="1"/>
</dbReference>
<comment type="similarity">
    <text evidence="1">Belongs to the aspartate-semialdehyde dehydrogenase family.</text>
</comment>
<dbReference type="SUPFAM" id="SSF143503">
    <property type="entry name" value="PUG domain-like"/>
    <property type="match status" value="1"/>
</dbReference>
<dbReference type="SMART" id="SM00580">
    <property type="entry name" value="PUG"/>
    <property type="match status" value="1"/>
</dbReference>
<feature type="domain" description="RAP" evidence="3">
    <location>
        <begin position="530"/>
        <end position="594"/>
    </location>
</feature>
<dbReference type="Gene3D" id="3.40.960.10">
    <property type="entry name" value="VSR Endonuclease"/>
    <property type="match status" value="1"/>
</dbReference>
<dbReference type="SUPFAM" id="SSF51735">
    <property type="entry name" value="NAD(P)-binding Rossmann-fold domains"/>
    <property type="match status" value="1"/>
</dbReference>
<evidence type="ECO:0000256" key="1">
    <source>
        <dbReference type="ARBA" id="ARBA00010584"/>
    </source>
</evidence>
<protein>
    <recommendedName>
        <fullName evidence="3">RAP domain-containing protein</fullName>
    </recommendedName>
</protein>
<feature type="compositionally biased region" description="Low complexity" evidence="2">
    <location>
        <begin position="669"/>
        <end position="699"/>
    </location>
</feature>
<accession>A0A7J6QIR2</accession>
<dbReference type="Gene3D" id="3.30.360.10">
    <property type="entry name" value="Dihydrodipicolinate Reductase, domain 2"/>
    <property type="match status" value="1"/>
</dbReference>
<proteinExistence type="inferred from homology"/>
<dbReference type="Gene3D" id="1.20.58.2190">
    <property type="match status" value="1"/>
</dbReference>
<dbReference type="GO" id="GO:0051287">
    <property type="term" value="F:NAD binding"/>
    <property type="evidence" value="ECO:0007669"/>
    <property type="project" value="InterPro"/>
</dbReference>
<dbReference type="GO" id="GO:0016620">
    <property type="term" value="F:oxidoreductase activity, acting on the aldehyde or oxo group of donors, NAD or NADP as acceptor"/>
    <property type="evidence" value="ECO:0007669"/>
    <property type="project" value="InterPro"/>
</dbReference>
<dbReference type="InterPro" id="IPR018997">
    <property type="entry name" value="PUB_domain"/>
</dbReference>
<dbReference type="InterPro" id="IPR036291">
    <property type="entry name" value="NAD(P)-bd_dom_sf"/>
</dbReference>
<organism evidence="4 5">
    <name type="scientific">Perkinsus olseni</name>
    <name type="common">Perkinsus atlanticus</name>
    <dbReference type="NCBI Taxonomy" id="32597"/>
    <lineage>
        <taxon>Eukaryota</taxon>
        <taxon>Sar</taxon>
        <taxon>Alveolata</taxon>
        <taxon>Perkinsozoa</taxon>
        <taxon>Perkinsea</taxon>
        <taxon>Perkinsida</taxon>
        <taxon>Perkinsidae</taxon>
        <taxon>Perkinsus</taxon>
    </lineage>
</organism>
<dbReference type="SMART" id="SM00859">
    <property type="entry name" value="Semialdhyde_dh"/>
    <property type="match status" value="1"/>
</dbReference>
<dbReference type="Pfam" id="PF09409">
    <property type="entry name" value="PUB"/>
    <property type="match status" value="1"/>
</dbReference>
<dbReference type="SMART" id="SM00952">
    <property type="entry name" value="RAP"/>
    <property type="match status" value="1"/>
</dbReference>
<evidence type="ECO:0000313" key="4">
    <source>
        <dbReference type="EMBL" id="KAF4708153.1"/>
    </source>
</evidence>
<dbReference type="CDD" id="cd18131">
    <property type="entry name" value="ASADH_C_bac_euk_like"/>
    <property type="match status" value="1"/>
</dbReference>
<dbReference type="CDD" id="cd16118">
    <property type="entry name" value="UBX2_UBXN9"/>
    <property type="match status" value="1"/>
</dbReference>
<evidence type="ECO:0000313" key="5">
    <source>
        <dbReference type="Proteomes" id="UP000574390"/>
    </source>
</evidence>
<evidence type="ECO:0000259" key="3">
    <source>
        <dbReference type="PROSITE" id="PS51286"/>
    </source>
</evidence>